<dbReference type="SFLD" id="SFLDS00005">
    <property type="entry name" value="Isoprenoid_Synthase_Type_I"/>
    <property type="match status" value="1"/>
</dbReference>
<accession>A0A8T3AA71</accession>
<keyword evidence="2" id="KW-0479">Metal-binding</keyword>
<dbReference type="InterPro" id="IPR044814">
    <property type="entry name" value="Terpene_cyclase_plant_C1"/>
</dbReference>
<dbReference type="InterPro" id="IPR050148">
    <property type="entry name" value="Terpene_synthase-like"/>
</dbReference>
<protein>
    <submittedName>
        <fullName evidence="6">Uncharacterized protein</fullName>
    </submittedName>
</protein>
<evidence type="ECO:0000256" key="1">
    <source>
        <dbReference type="ARBA" id="ARBA00001946"/>
    </source>
</evidence>
<evidence type="ECO:0000313" key="6">
    <source>
        <dbReference type="EMBL" id="KAI0493038.1"/>
    </source>
</evidence>
<dbReference type="Pfam" id="PF03936">
    <property type="entry name" value="Terpene_synth_C"/>
    <property type="match status" value="1"/>
</dbReference>
<dbReference type="SFLD" id="SFLDG01019">
    <property type="entry name" value="Terpene_Cyclase_Like_1_C_Termi"/>
    <property type="match status" value="1"/>
</dbReference>
<dbReference type="GO" id="GO:0016102">
    <property type="term" value="P:diterpenoid biosynthetic process"/>
    <property type="evidence" value="ECO:0007669"/>
    <property type="project" value="InterPro"/>
</dbReference>
<evidence type="ECO:0000259" key="5">
    <source>
        <dbReference type="Pfam" id="PF03936"/>
    </source>
</evidence>
<organism evidence="6 7">
    <name type="scientific">Dendrobium nobile</name>
    <name type="common">Orchid</name>
    <dbReference type="NCBI Taxonomy" id="94219"/>
    <lineage>
        <taxon>Eukaryota</taxon>
        <taxon>Viridiplantae</taxon>
        <taxon>Streptophyta</taxon>
        <taxon>Embryophyta</taxon>
        <taxon>Tracheophyta</taxon>
        <taxon>Spermatophyta</taxon>
        <taxon>Magnoliopsida</taxon>
        <taxon>Liliopsida</taxon>
        <taxon>Asparagales</taxon>
        <taxon>Orchidaceae</taxon>
        <taxon>Epidendroideae</taxon>
        <taxon>Malaxideae</taxon>
        <taxon>Dendrobiinae</taxon>
        <taxon>Dendrobium</taxon>
    </lineage>
</organism>
<name>A0A8T3AA71_DENNO</name>
<dbReference type="PANTHER" id="PTHR31225">
    <property type="entry name" value="OS04G0344100 PROTEIN-RELATED"/>
    <property type="match status" value="1"/>
</dbReference>
<dbReference type="Proteomes" id="UP000829196">
    <property type="component" value="Unassembled WGS sequence"/>
</dbReference>
<feature type="domain" description="Terpene synthase N-terminal" evidence="4">
    <location>
        <begin position="89"/>
        <end position="270"/>
    </location>
</feature>
<dbReference type="InterPro" id="IPR008930">
    <property type="entry name" value="Terpenoid_cyclase/PrenylTrfase"/>
</dbReference>
<dbReference type="SUPFAM" id="SSF48239">
    <property type="entry name" value="Terpenoid cyclases/Protein prenyltransferases"/>
    <property type="match status" value="1"/>
</dbReference>
<dbReference type="AlphaFoldDB" id="A0A8T3AA71"/>
<gene>
    <name evidence="6" type="ORF">KFK09_027314</name>
</gene>
<dbReference type="SUPFAM" id="SSF48576">
    <property type="entry name" value="Terpenoid synthases"/>
    <property type="match status" value="1"/>
</dbReference>
<comment type="caution">
    <text evidence="6">The sequence shown here is derived from an EMBL/GenBank/DDBJ whole genome shotgun (WGS) entry which is preliminary data.</text>
</comment>
<evidence type="ECO:0000313" key="7">
    <source>
        <dbReference type="Proteomes" id="UP000829196"/>
    </source>
</evidence>
<dbReference type="OrthoDB" id="761529at2759"/>
<dbReference type="InterPro" id="IPR036965">
    <property type="entry name" value="Terpene_synth_N_sf"/>
</dbReference>
<dbReference type="InterPro" id="IPR005630">
    <property type="entry name" value="Terpene_synthase_metal-bd"/>
</dbReference>
<dbReference type="EMBL" id="JAGYWB010000018">
    <property type="protein sequence ID" value="KAI0493038.1"/>
    <property type="molecule type" value="Genomic_DNA"/>
</dbReference>
<dbReference type="CDD" id="cd00684">
    <property type="entry name" value="Terpene_cyclase_plant_C1"/>
    <property type="match status" value="1"/>
</dbReference>
<dbReference type="GO" id="GO:0000287">
    <property type="term" value="F:magnesium ion binding"/>
    <property type="evidence" value="ECO:0007669"/>
    <property type="project" value="InterPro"/>
</dbReference>
<dbReference type="Gene3D" id="1.50.10.130">
    <property type="entry name" value="Terpene synthase, N-terminal domain"/>
    <property type="match status" value="1"/>
</dbReference>
<dbReference type="InterPro" id="IPR001906">
    <property type="entry name" value="Terpene_synth_N"/>
</dbReference>
<dbReference type="GO" id="GO:0010333">
    <property type="term" value="F:terpene synthase activity"/>
    <property type="evidence" value="ECO:0007669"/>
    <property type="project" value="InterPro"/>
</dbReference>
<keyword evidence="3" id="KW-0460">Magnesium</keyword>
<keyword evidence="7" id="KW-1185">Reference proteome</keyword>
<sequence length="623" mass="72724">MHINMAVQLQLFLLPFSNKQPLLSSSSSPSLPVLQRIMINFHPIHYLSPATATSSSARRINFHHIHCVSIASATSSSLARRTANYKPTIWADSYIQSLPIDFMEEKYMYRREKLMEEVRFLINQQHSLTEQLELVDTLCQLGLGYHFDAEVKNLLSSISSSMKNINNLIENNNLHDFALLFRLVREHDIHSASILRLDDLISCFKKEEESFNQNNQLDVKGMLNLYEASFLSMEGEDELDEAGKFAMKHLKYHDRSLLSPQLVEQIEHALELPLHWRMSRLHTRWFIDAYGRQKNFNPILLEFAKLDFNMVQSIYKTGLQELSRWWRNVKVVRGELNFVRDRLVENYLWAIGFTFQPELWRIRKAITKINSLITTIDDIYDIYGTLDELKLFTNAIEEWNIAATQQLPDYMMKCLTTLFNTMDDIASSFSKEKGLDILPCLKRMWADLCKAYFIEAMWYHNGYTPTLDEYLDNAWVTISGICALTATYCLGDDLTFEAIKSLEFYPPIVRYSCMLFRLYDDLGTCTAEIQRGDVPKSIQCYMKEKNVSETTARDYIKCLIRNYWKKLNKEHVISSKYVESFRKVLVDIPRTAQCFYQYGDGYGEPDLETRERIISIIIKPISL</sequence>
<evidence type="ECO:0000256" key="3">
    <source>
        <dbReference type="ARBA" id="ARBA00022842"/>
    </source>
</evidence>
<comment type="cofactor">
    <cofactor evidence="1">
        <name>Mg(2+)</name>
        <dbReference type="ChEBI" id="CHEBI:18420"/>
    </cofactor>
</comment>
<dbReference type="SMR" id="A0A8T3AA71"/>
<dbReference type="InterPro" id="IPR008949">
    <property type="entry name" value="Isoprenoid_synthase_dom_sf"/>
</dbReference>
<dbReference type="PANTHER" id="PTHR31225:SF252">
    <property type="entry name" value="TERPENE SYNTHASE 12-RELATED"/>
    <property type="match status" value="1"/>
</dbReference>
<dbReference type="Pfam" id="PF01397">
    <property type="entry name" value="Terpene_synth"/>
    <property type="match status" value="1"/>
</dbReference>
<evidence type="ECO:0000256" key="2">
    <source>
        <dbReference type="ARBA" id="ARBA00022723"/>
    </source>
</evidence>
<reference evidence="6" key="1">
    <citation type="journal article" date="2022" name="Front. Genet.">
        <title>Chromosome-Scale Assembly of the Dendrobium nobile Genome Provides Insights Into the Molecular Mechanism of the Biosynthesis of the Medicinal Active Ingredient of Dendrobium.</title>
        <authorList>
            <person name="Xu Q."/>
            <person name="Niu S.-C."/>
            <person name="Li K.-L."/>
            <person name="Zheng P.-J."/>
            <person name="Zhang X.-J."/>
            <person name="Jia Y."/>
            <person name="Liu Y."/>
            <person name="Niu Y.-X."/>
            <person name="Yu L.-H."/>
            <person name="Chen D.-F."/>
            <person name="Zhang G.-Q."/>
        </authorList>
    </citation>
    <scope>NUCLEOTIDE SEQUENCE</scope>
    <source>
        <tissue evidence="6">Leaf</tissue>
    </source>
</reference>
<feature type="domain" description="Terpene synthase metal-binding" evidence="5">
    <location>
        <begin position="335"/>
        <end position="566"/>
    </location>
</feature>
<dbReference type="InterPro" id="IPR034741">
    <property type="entry name" value="Terpene_cyclase-like_1_C"/>
</dbReference>
<dbReference type="FunFam" id="1.10.600.10:FF:000007">
    <property type="entry name" value="Isoprene synthase, chloroplastic"/>
    <property type="match status" value="1"/>
</dbReference>
<dbReference type="Gene3D" id="1.10.600.10">
    <property type="entry name" value="Farnesyl Diphosphate Synthase"/>
    <property type="match status" value="1"/>
</dbReference>
<proteinExistence type="predicted"/>
<evidence type="ECO:0000259" key="4">
    <source>
        <dbReference type="Pfam" id="PF01397"/>
    </source>
</evidence>